<dbReference type="Pfam" id="PF13848">
    <property type="entry name" value="Thioredoxin_6"/>
    <property type="match status" value="1"/>
</dbReference>
<dbReference type="InterPro" id="IPR052250">
    <property type="entry name" value="PDI_TMX3"/>
</dbReference>
<dbReference type="OrthoDB" id="72053at2759"/>
<accession>A0A5C3LQ79</accession>
<feature type="chain" id="PRO_5022878838" evidence="7">
    <location>
        <begin position="26"/>
        <end position="581"/>
    </location>
</feature>
<organism evidence="9 10">
    <name type="scientific">Crucibulum laeve</name>
    <dbReference type="NCBI Taxonomy" id="68775"/>
    <lineage>
        <taxon>Eukaryota</taxon>
        <taxon>Fungi</taxon>
        <taxon>Dikarya</taxon>
        <taxon>Basidiomycota</taxon>
        <taxon>Agaricomycotina</taxon>
        <taxon>Agaricomycetes</taxon>
        <taxon>Agaricomycetidae</taxon>
        <taxon>Agaricales</taxon>
        <taxon>Agaricineae</taxon>
        <taxon>Nidulariaceae</taxon>
        <taxon>Crucibulum</taxon>
    </lineage>
</organism>
<dbReference type="PANTHER" id="PTHR46426:SF1">
    <property type="entry name" value="PROTEIN DISULFIDE-ISOMERASE TMX3"/>
    <property type="match status" value="1"/>
</dbReference>
<dbReference type="PROSITE" id="PS51352">
    <property type="entry name" value="THIOREDOXIN_2"/>
    <property type="match status" value="2"/>
</dbReference>
<dbReference type="AlphaFoldDB" id="A0A5C3LQ79"/>
<dbReference type="STRING" id="68775.A0A5C3LQ79"/>
<evidence type="ECO:0000313" key="9">
    <source>
        <dbReference type="EMBL" id="TFK35040.1"/>
    </source>
</evidence>
<evidence type="ECO:0000256" key="2">
    <source>
        <dbReference type="ARBA" id="ARBA00022692"/>
    </source>
</evidence>
<evidence type="ECO:0000259" key="8">
    <source>
        <dbReference type="PROSITE" id="PS51352"/>
    </source>
</evidence>
<sequence length="581" mass="64994">MHLLAALRELPISLLITSFALAAAALPVHSTELTPENFKETTTTGLWFIEHFSPYCGHCRRFAPTWEKLVEESEVETPTVKLAQVNCAVHGDLCDENGIKGYPTLLMFEDGKIVDQYKGNREMDDLKVFIKRHIKDTPPPPQVAPPFEPELPRPILNPAGELLVVTGKTFPTIIAQGPTFVKFYAPWCGHCKKLAPIWNQLARHMQNKVTIAEVNCDDHSDLCKAEGVQGYPTLIYFGNGVKSEYNGGRKIDQLKSFAEKASAGGVHPLYKDGDLVTHVAENDVVYLLLQPKADPGVLAHIREASAVLLGSPIIYSSSSPDLLERYSISSTVSWAIITLKDHDLQSPSSVFHGTSALTASNKHILKDWLLSHRLPTTLELTQDTFQGVMNAPEKPLVVIAAVTKDNKEQVKQRFRDVGLKWRIRTGGSGEAHGREIVFTWMDAERWADWMKSMYGVKKNDDKKDLDDVVVFIADHSKLIYYNEDRNGEPIKLTNANSIFSAVEDAAAGKLSYKNSENLVERVARYLNTKMISLEEYVLEKPLHAVFWLFAVVAVIFYALYRFVGSDTSDHGYRAVKGERLD</sequence>
<dbReference type="Pfam" id="PF00085">
    <property type="entry name" value="Thioredoxin"/>
    <property type="match status" value="2"/>
</dbReference>
<dbReference type="Proteomes" id="UP000308652">
    <property type="component" value="Unassembled WGS sequence"/>
</dbReference>
<dbReference type="InterPro" id="IPR036249">
    <property type="entry name" value="Thioredoxin-like_sf"/>
</dbReference>
<keyword evidence="9" id="KW-0413">Isomerase</keyword>
<dbReference type="GO" id="GO:0005789">
    <property type="term" value="C:endoplasmic reticulum membrane"/>
    <property type="evidence" value="ECO:0007669"/>
    <property type="project" value="UniProtKB-SubCell"/>
</dbReference>
<feature type="domain" description="Thioredoxin" evidence="8">
    <location>
        <begin position="138"/>
        <end position="263"/>
    </location>
</feature>
<feature type="domain" description="Thioredoxin" evidence="8">
    <location>
        <begin position="10"/>
        <end position="135"/>
    </location>
</feature>
<keyword evidence="4 6" id="KW-0472">Membrane</keyword>
<reference evidence="9 10" key="1">
    <citation type="journal article" date="2019" name="Nat. Ecol. Evol.">
        <title>Megaphylogeny resolves global patterns of mushroom evolution.</title>
        <authorList>
            <person name="Varga T."/>
            <person name="Krizsan K."/>
            <person name="Foldi C."/>
            <person name="Dima B."/>
            <person name="Sanchez-Garcia M."/>
            <person name="Sanchez-Ramirez S."/>
            <person name="Szollosi G.J."/>
            <person name="Szarkandi J.G."/>
            <person name="Papp V."/>
            <person name="Albert L."/>
            <person name="Andreopoulos W."/>
            <person name="Angelini C."/>
            <person name="Antonin V."/>
            <person name="Barry K.W."/>
            <person name="Bougher N.L."/>
            <person name="Buchanan P."/>
            <person name="Buyck B."/>
            <person name="Bense V."/>
            <person name="Catcheside P."/>
            <person name="Chovatia M."/>
            <person name="Cooper J."/>
            <person name="Damon W."/>
            <person name="Desjardin D."/>
            <person name="Finy P."/>
            <person name="Geml J."/>
            <person name="Haridas S."/>
            <person name="Hughes K."/>
            <person name="Justo A."/>
            <person name="Karasinski D."/>
            <person name="Kautmanova I."/>
            <person name="Kiss B."/>
            <person name="Kocsube S."/>
            <person name="Kotiranta H."/>
            <person name="LaButti K.M."/>
            <person name="Lechner B.E."/>
            <person name="Liimatainen K."/>
            <person name="Lipzen A."/>
            <person name="Lukacs Z."/>
            <person name="Mihaltcheva S."/>
            <person name="Morgado L.N."/>
            <person name="Niskanen T."/>
            <person name="Noordeloos M.E."/>
            <person name="Ohm R.A."/>
            <person name="Ortiz-Santana B."/>
            <person name="Ovrebo C."/>
            <person name="Racz N."/>
            <person name="Riley R."/>
            <person name="Savchenko A."/>
            <person name="Shiryaev A."/>
            <person name="Soop K."/>
            <person name="Spirin V."/>
            <person name="Szebenyi C."/>
            <person name="Tomsovsky M."/>
            <person name="Tulloss R.E."/>
            <person name="Uehling J."/>
            <person name="Grigoriev I.V."/>
            <person name="Vagvolgyi C."/>
            <person name="Papp T."/>
            <person name="Martin F.M."/>
            <person name="Miettinen O."/>
            <person name="Hibbett D.S."/>
            <person name="Nagy L.G."/>
        </authorList>
    </citation>
    <scope>NUCLEOTIDE SEQUENCE [LARGE SCALE GENOMIC DNA]</scope>
    <source>
        <strain evidence="9 10">CBS 166.37</strain>
    </source>
</reference>
<keyword evidence="3 6" id="KW-1133">Transmembrane helix</keyword>
<evidence type="ECO:0000256" key="1">
    <source>
        <dbReference type="ARBA" id="ARBA00004389"/>
    </source>
</evidence>
<feature type="transmembrane region" description="Helical" evidence="6">
    <location>
        <begin position="544"/>
        <end position="563"/>
    </location>
</feature>
<dbReference type="SUPFAM" id="SSF52833">
    <property type="entry name" value="Thioredoxin-like"/>
    <property type="match status" value="2"/>
</dbReference>
<evidence type="ECO:0000256" key="3">
    <source>
        <dbReference type="ARBA" id="ARBA00022989"/>
    </source>
</evidence>
<evidence type="ECO:0000256" key="7">
    <source>
        <dbReference type="SAM" id="SignalP"/>
    </source>
</evidence>
<dbReference type="GO" id="GO:0016853">
    <property type="term" value="F:isomerase activity"/>
    <property type="evidence" value="ECO:0007669"/>
    <property type="project" value="UniProtKB-KW"/>
</dbReference>
<dbReference type="PROSITE" id="PS00194">
    <property type="entry name" value="THIOREDOXIN_1"/>
    <property type="match status" value="1"/>
</dbReference>
<name>A0A5C3LQ79_9AGAR</name>
<protein>
    <submittedName>
        <fullName evidence="9">Protein disulfide isomerase</fullName>
    </submittedName>
</protein>
<evidence type="ECO:0000256" key="6">
    <source>
        <dbReference type="SAM" id="Phobius"/>
    </source>
</evidence>
<keyword evidence="2 6" id="KW-0812">Transmembrane</keyword>
<gene>
    <name evidence="9" type="ORF">BDQ12DRAFT_635485</name>
</gene>
<dbReference type="InterPro" id="IPR013766">
    <property type="entry name" value="Thioredoxin_domain"/>
</dbReference>
<evidence type="ECO:0000313" key="10">
    <source>
        <dbReference type="Proteomes" id="UP000308652"/>
    </source>
</evidence>
<comment type="subcellular location">
    <subcellularLocation>
        <location evidence="1">Endoplasmic reticulum membrane</location>
        <topology evidence="1">Single-pass membrane protein</topology>
    </subcellularLocation>
</comment>
<dbReference type="InterPro" id="IPR017937">
    <property type="entry name" value="Thioredoxin_CS"/>
</dbReference>
<keyword evidence="7" id="KW-0732">Signal</keyword>
<feature type="signal peptide" evidence="7">
    <location>
        <begin position="1"/>
        <end position="25"/>
    </location>
</feature>
<evidence type="ECO:0000256" key="4">
    <source>
        <dbReference type="ARBA" id="ARBA00023136"/>
    </source>
</evidence>
<proteinExistence type="predicted"/>
<dbReference type="EMBL" id="ML213625">
    <property type="protein sequence ID" value="TFK35040.1"/>
    <property type="molecule type" value="Genomic_DNA"/>
</dbReference>
<evidence type="ECO:0000256" key="5">
    <source>
        <dbReference type="ARBA" id="ARBA00045246"/>
    </source>
</evidence>
<dbReference type="PRINTS" id="PR00421">
    <property type="entry name" value="THIOREDOXIN"/>
</dbReference>
<comment type="function">
    <text evidence="5">Probable disulfide isomerase, which participates in the folding of proteins containing disulfide bonds. May act as a dithiol oxidase. Acts as a regulator of endoplasmic reticulum-mitochondria contact sites via its ability to regulate redox signals.</text>
</comment>
<keyword evidence="10" id="KW-1185">Reference proteome</keyword>
<dbReference type="PANTHER" id="PTHR46426">
    <property type="entry name" value="PROTEIN DISULFIDE-ISOMERASE TMX3"/>
    <property type="match status" value="1"/>
</dbReference>
<dbReference type="Gene3D" id="3.40.30.10">
    <property type="entry name" value="Glutaredoxin"/>
    <property type="match status" value="3"/>
</dbReference>